<dbReference type="Pfam" id="PF00593">
    <property type="entry name" value="TonB_dep_Rec_b-barrel"/>
    <property type="match status" value="1"/>
</dbReference>
<evidence type="ECO:0000256" key="1">
    <source>
        <dbReference type="ARBA" id="ARBA00004571"/>
    </source>
</evidence>
<dbReference type="Proteomes" id="UP000070299">
    <property type="component" value="Unassembled WGS sequence"/>
</dbReference>
<protein>
    <recommendedName>
        <fullName evidence="19">TonB-dependent receptor</fullName>
    </recommendedName>
</protein>
<dbReference type="GO" id="GO:0009279">
    <property type="term" value="C:cell outer membrane"/>
    <property type="evidence" value="ECO:0007669"/>
    <property type="project" value="UniProtKB-SubCell"/>
</dbReference>
<name>A0A135ZYX9_9ALTE</name>
<keyword evidence="7" id="KW-0406">Ion transport</keyword>
<keyword evidence="10 11" id="KW-0998">Cell outer membrane</keyword>
<keyword evidence="6" id="KW-0408">Iron</keyword>
<evidence type="ECO:0000256" key="12">
    <source>
        <dbReference type="RuleBase" id="RU003357"/>
    </source>
</evidence>
<evidence type="ECO:0000256" key="2">
    <source>
        <dbReference type="ARBA" id="ARBA00022448"/>
    </source>
</evidence>
<comment type="subcellular location">
    <subcellularLocation>
        <location evidence="1 11">Cell outer membrane</location>
        <topology evidence="1 11">Multi-pass membrane protein</topology>
    </subcellularLocation>
</comment>
<keyword evidence="2 11" id="KW-0813">Transport</keyword>
<dbReference type="Pfam" id="PF07715">
    <property type="entry name" value="Plug"/>
    <property type="match status" value="1"/>
</dbReference>
<comment type="caution">
    <text evidence="17">The sequence shown here is derived from an EMBL/GenBank/DDBJ whole genome shotgun (WGS) entry which is preliminary data.</text>
</comment>
<dbReference type="PROSITE" id="PS52016">
    <property type="entry name" value="TONB_DEPENDENT_REC_3"/>
    <property type="match status" value="1"/>
</dbReference>
<evidence type="ECO:0000256" key="4">
    <source>
        <dbReference type="ARBA" id="ARBA00022496"/>
    </source>
</evidence>
<feature type="region of interest" description="Disordered" evidence="13">
    <location>
        <begin position="536"/>
        <end position="581"/>
    </location>
</feature>
<accession>A0A135ZYX9</accession>
<evidence type="ECO:0000256" key="7">
    <source>
        <dbReference type="ARBA" id="ARBA00023065"/>
    </source>
</evidence>
<feature type="compositionally biased region" description="Polar residues" evidence="13">
    <location>
        <begin position="111"/>
        <end position="120"/>
    </location>
</feature>
<proteinExistence type="inferred from homology"/>
<evidence type="ECO:0000259" key="16">
    <source>
        <dbReference type="Pfam" id="PF07715"/>
    </source>
</evidence>
<dbReference type="InterPro" id="IPR039426">
    <property type="entry name" value="TonB-dep_rcpt-like"/>
</dbReference>
<feature type="region of interest" description="Disordered" evidence="13">
    <location>
        <begin position="98"/>
        <end position="120"/>
    </location>
</feature>
<evidence type="ECO:0000256" key="5">
    <source>
        <dbReference type="ARBA" id="ARBA00022692"/>
    </source>
</evidence>
<dbReference type="SUPFAM" id="SSF56935">
    <property type="entry name" value="Porins"/>
    <property type="match status" value="1"/>
</dbReference>
<evidence type="ECO:0000256" key="9">
    <source>
        <dbReference type="ARBA" id="ARBA00023136"/>
    </source>
</evidence>
<gene>
    <name evidence="17" type="ORF">AX660_17580</name>
</gene>
<dbReference type="Gene3D" id="2.40.170.20">
    <property type="entry name" value="TonB-dependent receptor, beta-barrel domain"/>
    <property type="match status" value="1"/>
</dbReference>
<keyword evidence="3 11" id="KW-1134">Transmembrane beta strand</keyword>
<feature type="domain" description="TonB-dependent receptor plug" evidence="16">
    <location>
        <begin position="55"/>
        <end position="156"/>
    </location>
</feature>
<keyword evidence="4" id="KW-0410">Iron transport</keyword>
<feature type="signal peptide" evidence="14">
    <location>
        <begin position="1"/>
        <end position="29"/>
    </location>
</feature>
<dbReference type="AlphaFoldDB" id="A0A135ZYX9"/>
<keyword evidence="14" id="KW-0732">Signal</keyword>
<dbReference type="RefSeq" id="WP_068378246.1">
    <property type="nucleotide sequence ID" value="NZ_LSNE01000007.1"/>
</dbReference>
<evidence type="ECO:0000256" key="3">
    <source>
        <dbReference type="ARBA" id="ARBA00022452"/>
    </source>
</evidence>
<dbReference type="InterPro" id="IPR000531">
    <property type="entry name" value="Beta-barrel_TonB"/>
</dbReference>
<dbReference type="InterPro" id="IPR012910">
    <property type="entry name" value="Plug_dom"/>
</dbReference>
<feature type="domain" description="TonB-dependent receptor-like beta-barrel" evidence="15">
    <location>
        <begin position="343"/>
        <end position="801"/>
    </location>
</feature>
<evidence type="ECO:0000256" key="8">
    <source>
        <dbReference type="ARBA" id="ARBA00023077"/>
    </source>
</evidence>
<evidence type="ECO:0000313" key="17">
    <source>
        <dbReference type="EMBL" id="KXI28189.1"/>
    </source>
</evidence>
<organism evidence="17 18">
    <name type="scientific">Paraglaciecola hydrolytica</name>
    <dbReference type="NCBI Taxonomy" id="1799789"/>
    <lineage>
        <taxon>Bacteria</taxon>
        <taxon>Pseudomonadati</taxon>
        <taxon>Pseudomonadota</taxon>
        <taxon>Gammaproteobacteria</taxon>
        <taxon>Alteromonadales</taxon>
        <taxon>Alteromonadaceae</taxon>
        <taxon>Paraglaciecola</taxon>
    </lineage>
</organism>
<dbReference type="EMBL" id="LSNE01000007">
    <property type="protein sequence ID" value="KXI28189.1"/>
    <property type="molecule type" value="Genomic_DNA"/>
</dbReference>
<dbReference type="PANTHER" id="PTHR32552">
    <property type="entry name" value="FERRICHROME IRON RECEPTOR-RELATED"/>
    <property type="match status" value="1"/>
</dbReference>
<evidence type="ECO:0008006" key="19">
    <source>
        <dbReference type="Google" id="ProtNLM"/>
    </source>
</evidence>
<evidence type="ECO:0000313" key="18">
    <source>
        <dbReference type="Proteomes" id="UP000070299"/>
    </source>
</evidence>
<keyword evidence="18" id="KW-1185">Reference proteome</keyword>
<dbReference type="InterPro" id="IPR036942">
    <property type="entry name" value="Beta-barrel_TonB_sf"/>
</dbReference>
<sequence length="839" mass="92923">MSVTKIEKLSLSLVGCAVISALYATPLFAQEEPVVEDAGTERIMVTSRRKSETIVEIPMNVSTVGAMEIADRNLLNKEDLFRSIAGGASPRGELILRGLSGGNGSGGTTTQRPIGTTSTFTDDVPYNFSDLYDVERVEVLRGPQGTLYGSNAIGGTVRVITKRPQLNEFEINASLQVNSEERVKGLDQRLYATVNLPLSEEVALRVTGSTSDDPLSITNVNTGVQGNIRSNFLRAQLLWQATDDLSFNVGVIHDEFEKIGTDTADLATGGAYYEAYLTANADAPFGYDVEIGIAPECAGTRVECMSSGYIAGGTNPRYNGWELMDGTVNDDTNMVTLNIVHENLFDFATLNYSGSYREYDDYVGTSANWSRSDASDMFRTWIINDFQRKRTTHELRLGNLDSDSNFDWTVGYFYDKDENGKGNNRQDQYHGDGNRGKAIASAFWGDYWGYFGGEWEGNNGELVVVNTAADLGMLYWNNPEINYSEEVLVSYATESSFFGEASYTLETEEMGEFEFTAGIRFYDLKDREKSEIKGIWGSTSNCDPDDPSDDAECTRPDLAPGIPIVNRPDQGGNESGNRKKFSVSWRPDADMSVYALYAEGYRPGGNNISTLPQACRNDPNASYFQTRYESDSIDNYEIGYKATLMGGKMNVSTAAYQIDWTGVQAEIYMGCGFSFTANAAEARSRGLEIETSTHIGDELVLTANGGYMKAEMLTDVESIGAHAGDDMTQVPKYNVYMALDQGFRIFNRQAYVRAELEAYGEYKTHFAGTEEDVIDAYQKFNLSGRIELQDGINASLHINNLFDKEYLNWRSTTGNSYGNYHYAEYGSGRNVTLRLDFTF</sequence>
<evidence type="ECO:0000256" key="14">
    <source>
        <dbReference type="SAM" id="SignalP"/>
    </source>
</evidence>
<evidence type="ECO:0000256" key="6">
    <source>
        <dbReference type="ARBA" id="ARBA00023004"/>
    </source>
</evidence>
<evidence type="ECO:0000256" key="13">
    <source>
        <dbReference type="SAM" id="MobiDB-lite"/>
    </source>
</evidence>
<keyword evidence="5 11" id="KW-0812">Transmembrane</keyword>
<dbReference type="InterPro" id="IPR037066">
    <property type="entry name" value="Plug_dom_sf"/>
</dbReference>
<dbReference type="STRING" id="1799789.AX660_17580"/>
<reference evidence="18" key="1">
    <citation type="submission" date="2016-02" db="EMBL/GenBank/DDBJ databases">
        <authorList>
            <person name="Schultz-Johansen M."/>
            <person name="Glaring M.A."/>
            <person name="Bech P.K."/>
            <person name="Stougaard P."/>
        </authorList>
    </citation>
    <scope>NUCLEOTIDE SEQUENCE [LARGE SCALE GENOMIC DNA]</scope>
    <source>
        <strain evidence="18">S66</strain>
    </source>
</reference>
<evidence type="ECO:0000256" key="11">
    <source>
        <dbReference type="PROSITE-ProRule" id="PRU01360"/>
    </source>
</evidence>
<keyword evidence="9 11" id="KW-0472">Membrane</keyword>
<comment type="similarity">
    <text evidence="11 12">Belongs to the TonB-dependent receptor family.</text>
</comment>
<feature type="chain" id="PRO_5007469175" description="TonB-dependent receptor" evidence="14">
    <location>
        <begin position="30"/>
        <end position="839"/>
    </location>
</feature>
<dbReference type="Gene3D" id="2.170.130.10">
    <property type="entry name" value="TonB-dependent receptor, plug domain"/>
    <property type="match status" value="1"/>
</dbReference>
<keyword evidence="8 12" id="KW-0798">TonB box</keyword>
<dbReference type="GO" id="GO:0006826">
    <property type="term" value="P:iron ion transport"/>
    <property type="evidence" value="ECO:0007669"/>
    <property type="project" value="UniProtKB-KW"/>
</dbReference>
<dbReference type="PANTHER" id="PTHR32552:SF81">
    <property type="entry name" value="TONB-DEPENDENT OUTER MEMBRANE RECEPTOR"/>
    <property type="match status" value="1"/>
</dbReference>
<dbReference type="OrthoDB" id="127311at2"/>
<evidence type="ECO:0000256" key="10">
    <source>
        <dbReference type="ARBA" id="ARBA00023237"/>
    </source>
</evidence>
<evidence type="ECO:0000259" key="15">
    <source>
        <dbReference type="Pfam" id="PF00593"/>
    </source>
</evidence>